<keyword evidence="4 6" id="KW-0689">Ribosomal protein</keyword>
<comment type="similarity">
    <text evidence="1 6">Belongs to the bacterial ribosomal protein bL9 family.</text>
</comment>
<keyword evidence="10" id="KW-0934">Plastid</keyword>
<dbReference type="InterPro" id="IPR020069">
    <property type="entry name" value="Ribosomal_bL9_C"/>
</dbReference>
<keyword evidence="5 6" id="KW-0687">Ribonucleoprotein</keyword>
<evidence type="ECO:0000256" key="6">
    <source>
        <dbReference type="HAMAP-Rule" id="MF_00503"/>
    </source>
</evidence>
<feature type="coiled-coil region" evidence="7">
    <location>
        <begin position="48"/>
        <end position="79"/>
    </location>
</feature>
<dbReference type="AlphaFoldDB" id="A0A6M3WWK6"/>
<keyword evidence="7" id="KW-0175">Coiled coil</keyword>
<dbReference type="InterPro" id="IPR036935">
    <property type="entry name" value="Ribosomal_bL9_N_sf"/>
</dbReference>
<comment type="subcellular location">
    <subcellularLocation>
        <location evidence="6">Plastid</location>
        <location evidence="6">Chloroplast</location>
    </subcellularLocation>
</comment>
<keyword evidence="10" id="KW-0150">Chloroplast</keyword>
<dbReference type="SUPFAM" id="SSF55653">
    <property type="entry name" value="Ribosomal protein L9 C-domain"/>
    <property type="match status" value="1"/>
</dbReference>
<comment type="function">
    <text evidence="6">Binds to the 23S rRNA.</text>
</comment>
<feature type="domain" description="Ribosomal protein L9" evidence="8">
    <location>
        <begin position="6"/>
        <end position="51"/>
    </location>
</feature>
<dbReference type="InterPro" id="IPR036791">
    <property type="entry name" value="Ribosomal_bL9_C_sf"/>
</dbReference>
<evidence type="ECO:0000256" key="5">
    <source>
        <dbReference type="ARBA" id="ARBA00023274"/>
    </source>
</evidence>
<name>A0A6M3WWK6_PTELU</name>
<evidence type="ECO:0000259" key="8">
    <source>
        <dbReference type="Pfam" id="PF01281"/>
    </source>
</evidence>
<dbReference type="SUPFAM" id="SSF55658">
    <property type="entry name" value="L9 N-domain-like"/>
    <property type="match status" value="1"/>
</dbReference>
<geneLocation type="chloroplast" evidence="10"/>
<evidence type="ECO:0000256" key="4">
    <source>
        <dbReference type="ARBA" id="ARBA00022980"/>
    </source>
</evidence>
<dbReference type="Pfam" id="PF01281">
    <property type="entry name" value="Ribosomal_L9_N"/>
    <property type="match status" value="1"/>
</dbReference>
<organism evidence="10">
    <name type="scientific">Pterocladia lucida</name>
    <name type="common">Red seaweed</name>
    <name type="synonym">Fucus lucidus</name>
    <dbReference type="NCBI Taxonomy" id="31408"/>
    <lineage>
        <taxon>Eukaryota</taxon>
        <taxon>Rhodophyta</taxon>
        <taxon>Florideophyceae</taxon>
        <taxon>Rhodymeniophycidae</taxon>
        <taxon>Gelidiales</taxon>
        <taxon>Pterocladiaceae</taxon>
        <taxon>Pterocladia</taxon>
    </lineage>
</organism>
<proteinExistence type="inferred from homology"/>
<dbReference type="GO" id="GO:1990904">
    <property type="term" value="C:ribonucleoprotein complex"/>
    <property type="evidence" value="ECO:0007669"/>
    <property type="project" value="UniProtKB-KW"/>
</dbReference>
<dbReference type="EMBL" id="MT117916">
    <property type="protein sequence ID" value="QJH88363.1"/>
    <property type="molecule type" value="Genomic_DNA"/>
</dbReference>
<dbReference type="HAMAP" id="MF_00503">
    <property type="entry name" value="Ribosomal_bL9"/>
    <property type="match status" value="1"/>
</dbReference>
<dbReference type="PANTHER" id="PTHR21368">
    <property type="entry name" value="50S RIBOSOMAL PROTEIN L9"/>
    <property type="match status" value="1"/>
</dbReference>
<dbReference type="InterPro" id="IPR000244">
    <property type="entry name" value="Ribosomal_bL9"/>
</dbReference>
<dbReference type="Pfam" id="PF03948">
    <property type="entry name" value="Ribosomal_L9_C"/>
    <property type="match status" value="1"/>
</dbReference>
<feature type="domain" description="Large ribosomal subunit protein bL9 C-terminal" evidence="9">
    <location>
        <begin position="69"/>
        <end position="151"/>
    </location>
</feature>
<dbReference type="NCBIfam" id="TIGR00158">
    <property type="entry name" value="L9"/>
    <property type="match status" value="1"/>
</dbReference>
<evidence type="ECO:0000256" key="3">
    <source>
        <dbReference type="ARBA" id="ARBA00022884"/>
    </source>
</evidence>
<sequence>MSKSIHIILKNKHNQLGLKEEINIVKRGYARNYLIPNDIAEVATKGKIKHLSMLKEIKNNQLKEEKNKAIDTKKYLEQTNKIKLRKRVSDQNSKQIFGSVTEKEIIEKIFQTTGIHIEKKQIFMPDIKQIGIYKIQIKIITNIDANLDLHILPDNIE</sequence>
<reference evidence="10" key="1">
    <citation type="journal article" date="2020" name="J. Phycol.">
        <title>The Organelle Genomes in the Photosynthetic Red Algal Parasite Pterocladiophila hemisphaerica (Florideophyceae, Rhodophyta) Have Elevated Substitution Rates and Extreme Gene Loss in the Plastid Genome.</title>
        <authorList>
            <person name="Preuss M."/>
            <person name="Verbruggen H."/>
            <person name="Zuccarello G.C."/>
        </authorList>
    </citation>
    <scope>NUCLEOTIDE SEQUENCE</scope>
</reference>
<dbReference type="Gene3D" id="3.40.5.10">
    <property type="entry name" value="Ribosomal protein L9, N-terminal domain"/>
    <property type="match status" value="1"/>
</dbReference>
<dbReference type="InterPro" id="IPR020594">
    <property type="entry name" value="Ribosomal_bL9_bac/chp"/>
</dbReference>
<dbReference type="GO" id="GO:0006412">
    <property type="term" value="P:translation"/>
    <property type="evidence" value="ECO:0007669"/>
    <property type="project" value="UniProtKB-UniRule"/>
</dbReference>
<evidence type="ECO:0000259" key="9">
    <source>
        <dbReference type="Pfam" id="PF03948"/>
    </source>
</evidence>
<protein>
    <recommendedName>
        <fullName evidence="6">Large ribosomal subunit protein bL9c</fullName>
    </recommendedName>
</protein>
<evidence type="ECO:0000256" key="2">
    <source>
        <dbReference type="ARBA" id="ARBA00022730"/>
    </source>
</evidence>
<evidence type="ECO:0000313" key="10">
    <source>
        <dbReference type="EMBL" id="QJH88363.1"/>
    </source>
</evidence>
<dbReference type="InterPro" id="IPR020070">
    <property type="entry name" value="Ribosomal_bL9_N"/>
</dbReference>
<evidence type="ECO:0000256" key="7">
    <source>
        <dbReference type="SAM" id="Coils"/>
    </source>
</evidence>
<dbReference type="GO" id="GO:0005840">
    <property type="term" value="C:ribosome"/>
    <property type="evidence" value="ECO:0007669"/>
    <property type="project" value="UniProtKB-KW"/>
</dbReference>
<dbReference type="InterPro" id="IPR009027">
    <property type="entry name" value="Ribosomal_bL9/RNase_H1_N"/>
</dbReference>
<accession>A0A6M3WWK6</accession>
<keyword evidence="2 6" id="KW-0699">rRNA-binding</keyword>
<dbReference type="Gene3D" id="3.10.430.100">
    <property type="entry name" value="Ribosomal protein L9, C-terminal domain"/>
    <property type="match status" value="1"/>
</dbReference>
<gene>
    <name evidence="10" type="primary">rpl19</name>
    <name evidence="6" type="synonym">rpl9</name>
</gene>
<dbReference type="GO" id="GO:0003735">
    <property type="term" value="F:structural constituent of ribosome"/>
    <property type="evidence" value="ECO:0007669"/>
    <property type="project" value="InterPro"/>
</dbReference>
<dbReference type="GO" id="GO:0019843">
    <property type="term" value="F:rRNA binding"/>
    <property type="evidence" value="ECO:0007669"/>
    <property type="project" value="UniProtKB-UniRule"/>
</dbReference>
<dbReference type="GO" id="GO:0009507">
    <property type="term" value="C:chloroplast"/>
    <property type="evidence" value="ECO:0007669"/>
    <property type="project" value="UniProtKB-SubCell"/>
</dbReference>
<evidence type="ECO:0000256" key="1">
    <source>
        <dbReference type="ARBA" id="ARBA00010605"/>
    </source>
</evidence>
<keyword evidence="3 6" id="KW-0694">RNA-binding</keyword>